<evidence type="ECO:0000259" key="7">
    <source>
        <dbReference type="Pfam" id="PF00082"/>
    </source>
</evidence>
<dbReference type="PROSITE" id="PS51892">
    <property type="entry name" value="SUBTILASE"/>
    <property type="match status" value="1"/>
</dbReference>
<evidence type="ECO:0000256" key="1">
    <source>
        <dbReference type="ARBA" id="ARBA00011073"/>
    </source>
</evidence>
<dbReference type="Proteomes" id="UP000256970">
    <property type="component" value="Unassembled WGS sequence"/>
</dbReference>
<keyword evidence="2 5" id="KW-0645">Protease</keyword>
<evidence type="ECO:0000256" key="4">
    <source>
        <dbReference type="ARBA" id="ARBA00022825"/>
    </source>
</evidence>
<keyword evidence="3 5" id="KW-0378">Hydrolase</keyword>
<dbReference type="Pfam" id="PF00082">
    <property type="entry name" value="Peptidase_S8"/>
    <property type="match status" value="1"/>
</dbReference>
<evidence type="ECO:0000313" key="8">
    <source>
        <dbReference type="EMBL" id="SZX74453.1"/>
    </source>
</evidence>
<dbReference type="InterPro" id="IPR023828">
    <property type="entry name" value="Peptidase_S8_Ser-AS"/>
</dbReference>
<name>A0A383WB28_TETOB</name>
<keyword evidence="6" id="KW-0732">Signal</keyword>
<dbReference type="PRINTS" id="PR00723">
    <property type="entry name" value="SUBTILISIN"/>
</dbReference>
<feature type="active site" description="Charge relay system" evidence="5">
    <location>
        <position position="231"/>
    </location>
</feature>
<organism evidence="8 9">
    <name type="scientific">Tetradesmus obliquus</name>
    <name type="common">Green alga</name>
    <name type="synonym">Acutodesmus obliquus</name>
    <dbReference type="NCBI Taxonomy" id="3088"/>
    <lineage>
        <taxon>Eukaryota</taxon>
        <taxon>Viridiplantae</taxon>
        <taxon>Chlorophyta</taxon>
        <taxon>core chlorophytes</taxon>
        <taxon>Chlorophyceae</taxon>
        <taxon>CS clade</taxon>
        <taxon>Sphaeropleales</taxon>
        <taxon>Scenedesmaceae</taxon>
        <taxon>Tetradesmus</taxon>
    </lineage>
</organism>
<evidence type="ECO:0000313" key="9">
    <source>
        <dbReference type="Proteomes" id="UP000256970"/>
    </source>
</evidence>
<reference evidence="8 9" key="1">
    <citation type="submission" date="2016-10" db="EMBL/GenBank/DDBJ databases">
        <authorList>
            <person name="Cai Z."/>
        </authorList>
    </citation>
    <scope>NUCLEOTIDE SEQUENCE [LARGE SCALE GENOMIC DNA]</scope>
</reference>
<comment type="similarity">
    <text evidence="1 5">Belongs to the peptidase S8 family.</text>
</comment>
<dbReference type="Gene3D" id="3.40.50.200">
    <property type="entry name" value="Peptidase S8/S53 domain"/>
    <property type="match status" value="1"/>
</dbReference>
<dbReference type="InterPro" id="IPR015500">
    <property type="entry name" value="Peptidase_S8_subtilisin-rel"/>
</dbReference>
<evidence type="ECO:0000256" key="5">
    <source>
        <dbReference type="PROSITE-ProRule" id="PRU01240"/>
    </source>
</evidence>
<dbReference type="GO" id="GO:0006508">
    <property type="term" value="P:proteolysis"/>
    <property type="evidence" value="ECO:0007669"/>
    <property type="project" value="UniProtKB-KW"/>
</dbReference>
<feature type="domain" description="Peptidase S8/S53" evidence="7">
    <location>
        <begin position="222"/>
        <end position="478"/>
    </location>
</feature>
<dbReference type="PROSITE" id="PS00138">
    <property type="entry name" value="SUBTILASE_SER"/>
    <property type="match status" value="1"/>
</dbReference>
<feature type="signal peptide" evidence="6">
    <location>
        <begin position="1"/>
        <end position="30"/>
    </location>
</feature>
<feature type="chain" id="PRO_5016574395" description="Peptidase S8/S53 domain-containing protein" evidence="6">
    <location>
        <begin position="31"/>
        <end position="863"/>
    </location>
</feature>
<dbReference type="InterPro" id="IPR050131">
    <property type="entry name" value="Peptidase_S8_subtilisin-like"/>
</dbReference>
<sequence length="863" mass="87727">MAAAASQARAPRRVLAAALLLVCLASTTAARSTTLIVEFSRDAVSTASAAAADTPAAIAAVAAAADAAAVAVAAAERRGASAEKQAAIAAMASEAAYTIPALAAITSSVSVAAASSGIEVVGHTSYSTVLRGAALQTRSAADAQRLKEQLQQNPAVHRVWYAGARRLVEPILPGNVSMSSVHLASTPAAASTASATDGNAAATGLAKALSNTRASGGGSLDGSGTLVCVVDTGINFSNDIYGNCYGVNQPQGQCKVVTGYDFVGDAYNGRLDGPPAVRGGPPVDCMGHGSMVASVAATANGVAPGAQLGSYRVFGCSGYAVDDVIIEAIDRAVRDGCDVINLSLASGSGFASTSVYSSVMHNALRQGVLVVKAAGNSGEEGPFTADVFTAVGAISAASVGDDVLGLPLDASLVASRFSSYGPNPSLLLAPHVAAPGAFIPVVTMHGSSYRASGTSFASPYIAGVLALWLQAQQQQAARSGRPLAAAEASQAAALRGLVSTAKGVRSDGNSSFLEPVAKLGAGVIQVDALLANQLRVTPYMLSLPSNISQPTTLSINLTWDPAAAPAAAAAAAAPAAAVTYSVQHEPAAAITVSNGWYGSARAIEYVYQAADVRFNSSKVAVNTSAGAQTELKVTFSLPPALASQPLLYSGLIKLQPTDPSLPPVVIPYQGFSQDWSGLRILAKPKSDLSPALAATLRAQQNALCYAPRSQPQIASSVIDQISSVPDVCSGGFAAEMDQQLNVSLAVLQESPECSLRVTLAPEVPLHTLFMDVLDAAGRLLGSMAPLDTSSGSSLASVGEVPSFCLRFNGSFRGRDGGLTWLRPGNVYRLRARLRGPLAAGDLALQRRPSKQVVFIKGKFRVGA</sequence>
<evidence type="ECO:0000256" key="6">
    <source>
        <dbReference type="SAM" id="SignalP"/>
    </source>
</evidence>
<dbReference type="EMBL" id="FNXT01001215">
    <property type="protein sequence ID" value="SZX74453.1"/>
    <property type="molecule type" value="Genomic_DNA"/>
</dbReference>
<keyword evidence="9" id="KW-1185">Reference proteome</keyword>
<dbReference type="PANTHER" id="PTHR43806:SF11">
    <property type="entry name" value="CEREVISIN-RELATED"/>
    <property type="match status" value="1"/>
</dbReference>
<keyword evidence="4 5" id="KW-0720">Serine protease</keyword>
<evidence type="ECO:0000256" key="2">
    <source>
        <dbReference type="ARBA" id="ARBA00022670"/>
    </source>
</evidence>
<dbReference type="PANTHER" id="PTHR43806">
    <property type="entry name" value="PEPTIDASE S8"/>
    <property type="match status" value="1"/>
</dbReference>
<feature type="active site" description="Charge relay system" evidence="5">
    <location>
        <position position="455"/>
    </location>
</feature>
<dbReference type="GO" id="GO:0004252">
    <property type="term" value="F:serine-type endopeptidase activity"/>
    <property type="evidence" value="ECO:0007669"/>
    <property type="project" value="UniProtKB-UniRule"/>
</dbReference>
<dbReference type="InterPro" id="IPR000209">
    <property type="entry name" value="Peptidase_S8/S53_dom"/>
</dbReference>
<accession>A0A383WB28</accession>
<proteinExistence type="inferred from homology"/>
<dbReference type="AlphaFoldDB" id="A0A383WB28"/>
<gene>
    <name evidence="8" type="ORF">BQ4739_LOCUS14722</name>
</gene>
<protein>
    <recommendedName>
        <fullName evidence="7">Peptidase S8/S53 domain-containing protein</fullName>
    </recommendedName>
</protein>
<feature type="active site" description="Charge relay system" evidence="5">
    <location>
        <position position="288"/>
    </location>
</feature>
<dbReference type="SUPFAM" id="SSF52743">
    <property type="entry name" value="Subtilisin-like"/>
    <property type="match status" value="1"/>
</dbReference>
<evidence type="ECO:0000256" key="3">
    <source>
        <dbReference type="ARBA" id="ARBA00022801"/>
    </source>
</evidence>
<dbReference type="STRING" id="3088.A0A383WB28"/>
<dbReference type="InterPro" id="IPR036852">
    <property type="entry name" value="Peptidase_S8/S53_dom_sf"/>
</dbReference>